<dbReference type="RefSeq" id="WP_036045511.1">
    <property type="nucleotide sequence ID" value="NZ_JBGBYH010000001.1"/>
</dbReference>
<accession>A0ABV4G7D6</accession>
<evidence type="ECO:0000256" key="2">
    <source>
        <dbReference type="ARBA" id="ARBA00022525"/>
    </source>
</evidence>
<dbReference type="SUPFAM" id="SSF51120">
    <property type="entry name" value="beta-Roll"/>
    <property type="match status" value="2"/>
</dbReference>
<evidence type="ECO:0000313" key="3">
    <source>
        <dbReference type="EMBL" id="MEY9467820.1"/>
    </source>
</evidence>
<reference evidence="3 4" key="1">
    <citation type="submission" date="2024-07" db="EMBL/GenBank/DDBJ databases">
        <title>Genomic Encyclopedia of Type Strains, Phase V (KMG-V): Genome sequencing to study the core and pangenomes of soil and plant-associated prokaryotes.</title>
        <authorList>
            <person name="Whitman W."/>
        </authorList>
    </citation>
    <scope>NUCLEOTIDE SEQUENCE [LARGE SCALE GENOMIC DNA]</scope>
    <source>
        <strain evidence="3 4">USDA 222</strain>
    </source>
</reference>
<organism evidence="3 4">
    <name type="scientific">Bradyrhizobium yuanmingense</name>
    <dbReference type="NCBI Taxonomy" id="108015"/>
    <lineage>
        <taxon>Bacteria</taxon>
        <taxon>Pseudomonadati</taxon>
        <taxon>Pseudomonadota</taxon>
        <taxon>Alphaproteobacteria</taxon>
        <taxon>Hyphomicrobiales</taxon>
        <taxon>Nitrobacteraceae</taxon>
        <taxon>Bradyrhizobium</taxon>
    </lineage>
</organism>
<dbReference type="PROSITE" id="PS00330">
    <property type="entry name" value="HEMOLYSIN_CALCIUM"/>
    <property type="match status" value="1"/>
</dbReference>
<protein>
    <submittedName>
        <fullName evidence="3">Ca2+-binding RTX toxin-like protein</fullName>
    </submittedName>
</protein>
<dbReference type="InterPro" id="IPR011049">
    <property type="entry name" value="Serralysin-like_metalloprot_C"/>
</dbReference>
<dbReference type="Gene3D" id="2.150.10.10">
    <property type="entry name" value="Serralysin-like metalloprotease, C-terminal"/>
    <property type="match status" value="2"/>
</dbReference>
<comment type="caution">
    <text evidence="3">The sequence shown here is derived from an EMBL/GenBank/DDBJ whole genome shotgun (WGS) entry which is preliminary data.</text>
</comment>
<sequence>MAITYLTKTELDPFLHQNGNYIEPSVRAALIDSLESGGVFHDGTRAQLQYGSFPGGPVSPGTQILHVASSTTVETNPTLKAIILDDAGGETLNVRGGDNDVFVAAGKGSDTINLHDSGDDTVYAGSGNDVIRGGHGNSSLFGGTGNDSIYGGTGNDTLNGGTGNDYLQAGTGAQLLVGGAGNDVLKDDSGLTTLSGGQGNDTLVGVQGDYFQGGEGRDEFWLDGGAPGASSTLQGGSGDDTFHIQTHAGNDTIIGGHGYDAVEFADRSFHDVTRVDIDPSTSTYTLHFTDNQTISVSGVEELRFTDQIIDLPKH</sequence>
<gene>
    <name evidence="3" type="ORF">ABH992_000219</name>
</gene>
<dbReference type="PANTHER" id="PTHR38340">
    <property type="entry name" value="S-LAYER PROTEIN"/>
    <property type="match status" value="1"/>
</dbReference>
<dbReference type="InterPro" id="IPR050557">
    <property type="entry name" value="RTX_toxin/Mannuronan_C5-epim"/>
</dbReference>
<proteinExistence type="predicted"/>
<keyword evidence="2" id="KW-0964">Secreted</keyword>
<dbReference type="PANTHER" id="PTHR38340:SF1">
    <property type="entry name" value="S-LAYER PROTEIN"/>
    <property type="match status" value="1"/>
</dbReference>
<evidence type="ECO:0000256" key="1">
    <source>
        <dbReference type="ARBA" id="ARBA00004613"/>
    </source>
</evidence>
<evidence type="ECO:0000313" key="4">
    <source>
        <dbReference type="Proteomes" id="UP001565474"/>
    </source>
</evidence>
<dbReference type="EMBL" id="JBGBZN010000001">
    <property type="protein sequence ID" value="MEY9467820.1"/>
    <property type="molecule type" value="Genomic_DNA"/>
</dbReference>
<dbReference type="PRINTS" id="PR00313">
    <property type="entry name" value="CABNDNGRPT"/>
</dbReference>
<keyword evidence="4" id="KW-1185">Reference proteome</keyword>
<name>A0ABV4G7D6_9BRAD</name>
<dbReference type="InterPro" id="IPR001343">
    <property type="entry name" value="Hemolysn_Ca-bd"/>
</dbReference>
<dbReference type="Proteomes" id="UP001565474">
    <property type="component" value="Unassembled WGS sequence"/>
</dbReference>
<dbReference type="Pfam" id="PF00353">
    <property type="entry name" value="HemolysinCabind"/>
    <property type="match status" value="3"/>
</dbReference>
<comment type="subcellular location">
    <subcellularLocation>
        <location evidence="1">Secreted</location>
    </subcellularLocation>
</comment>
<dbReference type="InterPro" id="IPR018511">
    <property type="entry name" value="Hemolysin-typ_Ca-bd_CS"/>
</dbReference>